<reference evidence="4 5" key="1">
    <citation type="submission" date="2019-07" db="EMBL/GenBank/DDBJ databases">
        <title>Draft genome assembly of a fouling barnacle, Amphibalanus amphitrite (Darwin, 1854): The first reference genome for Thecostraca.</title>
        <authorList>
            <person name="Kim W."/>
        </authorList>
    </citation>
    <scope>NUCLEOTIDE SEQUENCE [LARGE SCALE GENOMIC DNA]</scope>
    <source>
        <strain evidence="4">SNU_AA5</strain>
        <tissue evidence="4">Soma without cirri and trophi</tissue>
    </source>
</reference>
<dbReference type="GO" id="GO:0005737">
    <property type="term" value="C:cytoplasm"/>
    <property type="evidence" value="ECO:0007669"/>
    <property type="project" value="TreeGrafter"/>
</dbReference>
<organism evidence="4 5">
    <name type="scientific">Amphibalanus amphitrite</name>
    <name type="common">Striped barnacle</name>
    <name type="synonym">Balanus amphitrite</name>
    <dbReference type="NCBI Taxonomy" id="1232801"/>
    <lineage>
        <taxon>Eukaryota</taxon>
        <taxon>Metazoa</taxon>
        <taxon>Ecdysozoa</taxon>
        <taxon>Arthropoda</taxon>
        <taxon>Crustacea</taxon>
        <taxon>Multicrustacea</taxon>
        <taxon>Cirripedia</taxon>
        <taxon>Thoracica</taxon>
        <taxon>Thoracicalcarea</taxon>
        <taxon>Balanomorpha</taxon>
        <taxon>Balanoidea</taxon>
        <taxon>Balanidae</taxon>
        <taxon>Amphibalaninae</taxon>
        <taxon>Amphibalanus</taxon>
    </lineage>
</organism>
<evidence type="ECO:0000313" key="4">
    <source>
        <dbReference type="EMBL" id="KAF0288140.1"/>
    </source>
</evidence>
<dbReference type="SMART" id="SM00498">
    <property type="entry name" value="FH2"/>
    <property type="match status" value="1"/>
</dbReference>
<dbReference type="Pfam" id="PF02181">
    <property type="entry name" value="FH2"/>
    <property type="match status" value="1"/>
</dbReference>
<dbReference type="OrthoDB" id="427644at2759"/>
<accession>A0A6A4VAC3</accession>
<dbReference type="EMBL" id="VIIS01002128">
    <property type="protein sequence ID" value="KAF0288140.1"/>
    <property type="molecule type" value="Genomic_DNA"/>
</dbReference>
<evidence type="ECO:0000256" key="1">
    <source>
        <dbReference type="ARBA" id="ARBA00005271"/>
    </source>
</evidence>
<evidence type="ECO:0000259" key="3">
    <source>
        <dbReference type="PROSITE" id="PS51444"/>
    </source>
</evidence>
<dbReference type="InterPro" id="IPR015425">
    <property type="entry name" value="FH2_Formin"/>
</dbReference>
<dbReference type="GO" id="GO:0051015">
    <property type="term" value="F:actin filament binding"/>
    <property type="evidence" value="ECO:0007669"/>
    <property type="project" value="TreeGrafter"/>
</dbReference>
<dbReference type="Gene3D" id="1.20.58.2220">
    <property type="entry name" value="Formin, FH2 domain"/>
    <property type="match status" value="1"/>
</dbReference>
<keyword evidence="5" id="KW-1185">Reference proteome</keyword>
<protein>
    <submittedName>
        <fullName evidence="4">Formin-2</fullName>
    </submittedName>
</protein>
<gene>
    <name evidence="4" type="primary">FMN2_0</name>
    <name evidence="4" type="ORF">FJT64_013507</name>
</gene>
<comment type="caution">
    <text evidence="4">The sequence shown here is derived from an EMBL/GenBank/DDBJ whole genome shotgun (WGS) entry which is preliminary data.</text>
</comment>
<dbReference type="Proteomes" id="UP000440578">
    <property type="component" value="Unassembled WGS sequence"/>
</dbReference>
<proteinExistence type="inferred from homology"/>
<dbReference type="GO" id="GO:0008017">
    <property type="term" value="F:microtubule binding"/>
    <property type="evidence" value="ECO:0007669"/>
    <property type="project" value="InterPro"/>
</dbReference>
<dbReference type="PANTHER" id="PTHR45920">
    <property type="entry name" value="FORMIN HOMOLOGY 2 DOMAIN CONTAINING, ISOFORM I"/>
    <property type="match status" value="1"/>
</dbReference>
<dbReference type="GO" id="GO:0005884">
    <property type="term" value="C:actin filament"/>
    <property type="evidence" value="ECO:0007669"/>
    <property type="project" value="InterPro"/>
</dbReference>
<dbReference type="PANTHER" id="PTHR45920:SF7">
    <property type="entry name" value="FORMIN-G"/>
    <property type="match status" value="1"/>
</dbReference>
<dbReference type="GO" id="GO:0030866">
    <property type="term" value="P:cortical actin cytoskeleton organization"/>
    <property type="evidence" value="ECO:0007669"/>
    <property type="project" value="TreeGrafter"/>
</dbReference>
<sequence>MPGSGIPAPPPPPGSGIPPPPPPPGSGIPPPPPPPGAGVPPPPPPPAPTAGGPPPLPPPPPGGWSQTPAATLRKVPVNPKVPMRPLYWTRIQMPVVAAPVAPPVADSNGTENDSQPTPSLLWDQLQEEPFEEEEFTDLFARQVVQKKPAKKKEVKSPKKQVKRAKLLDSKRSQNVGILISSQHLEIADIESAVLNLDTSDLSLDQLEQLLEMRATDEELKTIRHHLQKNPDIPLDKPEQFLYELSQLPHFADRITCFTFQSSFHEALNTLEVKLDNLKSTCKMLMSSKSVQHVFGLILALGNYMNGGNRTRGQADGFGLDIIGKLKDVKSKDSSVTLLHYIVKKYIQNHDPECAQLPVPSPWDVERCQQIRFDEVAASSEEAHLQPFKDNMETFLREADQRLDVQQNNLKECENCFADVCVFFQCTHRKDGKKMTPKDFFLIWSPFCGDFADIWKREQLSIVKETTKRMKKIQEDKKKVTRKAKEAGGLKAKLRL</sequence>
<dbReference type="InterPro" id="IPR042201">
    <property type="entry name" value="FH2_Formin_sf"/>
</dbReference>
<dbReference type="SUPFAM" id="SSF101447">
    <property type="entry name" value="Formin homology 2 domain (FH2 domain)"/>
    <property type="match status" value="1"/>
</dbReference>
<dbReference type="InterPro" id="IPR001265">
    <property type="entry name" value="Formin_Cappuccino_subfam"/>
</dbReference>
<evidence type="ECO:0000256" key="2">
    <source>
        <dbReference type="SAM" id="MobiDB-lite"/>
    </source>
</evidence>
<evidence type="ECO:0000313" key="5">
    <source>
        <dbReference type="Proteomes" id="UP000440578"/>
    </source>
</evidence>
<comment type="similarity">
    <text evidence="1">Belongs to the formin homology family. Cappuccino subfamily.</text>
</comment>
<dbReference type="AlphaFoldDB" id="A0A6A4VAC3"/>
<feature type="domain" description="FH2" evidence="3">
    <location>
        <begin position="73"/>
        <end position="476"/>
    </location>
</feature>
<feature type="compositionally biased region" description="Pro residues" evidence="2">
    <location>
        <begin position="7"/>
        <end position="62"/>
    </location>
</feature>
<name>A0A6A4VAC3_AMPAM</name>
<dbReference type="GO" id="GO:0045010">
    <property type="term" value="P:actin nucleation"/>
    <property type="evidence" value="ECO:0007669"/>
    <property type="project" value="InterPro"/>
</dbReference>
<feature type="region of interest" description="Disordered" evidence="2">
    <location>
        <begin position="1"/>
        <end position="79"/>
    </location>
</feature>
<dbReference type="PRINTS" id="PR00828">
    <property type="entry name" value="FORMIN"/>
</dbReference>
<dbReference type="PROSITE" id="PS51444">
    <property type="entry name" value="FH2"/>
    <property type="match status" value="1"/>
</dbReference>